<comment type="caution">
    <text evidence="1">The sequence shown here is derived from an EMBL/GenBank/DDBJ whole genome shotgun (WGS) entry which is preliminary data.</text>
</comment>
<keyword evidence="2" id="KW-1185">Reference proteome</keyword>
<proteinExistence type="predicted"/>
<evidence type="ECO:0000313" key="2">
    <source>
        <dbReference type="Proteomes" id="UP001605036"/>
    </source>
</evidence>
<evidence type="ECO:0000313" key="1">
    <source>
        <dbReference type="EMBL" id="KAL2622747.1"/>
    </source>
</evidence>
<reference evidence="1 2" key="1">
    <citation type="submission" date="2024-09" db="EMBL/GenBank/DDBJ databases">
        <title>Chromosome-scale assembly of Riccia fluitans.</title>
        <authorList>
            <person name="Paukszto L."/>
            <person name="Sawicki J."/>
            <person name="Karawczyk K."/>
            <person name="Piernik-Szablinska J."/>
            <person name="Szczecinska M."/>
            <person name="Mazdziarz M."/>
        </authorList>
    </citation>
    <scope>NUCLEOTIDE SEQUENCE [LARGE SCALE GENOMIC DNA]</scope>
    <source>
        <strain evidence="1">Rf_01</strain>
        <tissue evidence="1">Aerial parts of the thallus</tissue>
    </source>
</reference>
<dbReference type="AlphaFoldDB" id="A0ABD1YAL1"/>
<dbReference type="Proteomes" id="UP001605036">
    <property type="component" value="Unassembled WGS sequence"/>
</dbReference>
<sequence>MPVGPGALAWVHQQPGGVKLVQITIPLNLSLTQFLRFRRALSKEGHQTPKLTLTGTWKCHLNGPPVSSNDLQSLGLMHFQMREVQDSRVVEFSHGVFRERPEASGRILGKE</sequence>
<dbReference type="EMBL" id="JBHFFA010000006">
    <property type="protein sequence ID" value="KAL2622747.1"/>
    <property type="molecule type" value="Genomic_DNA"/>
</dbReference>
<gene>
    <name evidence="1" type="ORF">R1flu_002952</name>
</gene>
<accession>A0ABD1YAL1</accession>
<organism evidence="1 2">
    <name type="scientific">Riccia fluitans</name>
    <dbReference type="NCBI Taxonomy" id="41844"/>
    <lineage>
        <taxon>Eukaryota</taxon>
        <taxon>Viridiplantae</taxon>
        <taxon>Streptophyta</taxon>
        <taxon>Embryophyta</taxon>
        <taxon>Marchantiophyta</taxon>
        <taxon>Marchantiopsida</taxon>
        <taxon>Marchantiidae</taxon>
        <taxon>Marchantiales</taxon>
        <taxon>Ricciaceae</taxon>
        <taxon>Riccia</taxon>
    </lineage>
</organism>
<name>A0ABD1YAL1_9MARC</name>
<protein>
    <submittedName>
        <fullName evidence="1">Uncharacterized protein</fullName>
    </submittedName>
</protein>